<dbReference type="OrthoDB" id="3799196at2759"/>
<evidence type="ECO:0000313" key="2">
    <source>
        <dbReference type="EMBL" id="KAF2844730.1"/>
    </source>
</evidence>
<dbReference type="Proteomes" id="UP000799423">
    <property type="component" value="Unassembled WGS sequence"/>
</dbReference>
<dbReference type="EMBL" id="MU006365">
    <property type="protein sequence ID" value="KAF2844730.1"/>
    <property type="molecule type" value="Genomic_DNA"/>
</dbReference>
<feature type="compositionally biased region" description="Basic and acidic residues" evidence="1">
    <location>
        <begin position="109"/>
        <end position="122"/>
    </location>
</feature>
<feature type="region of interest" description="Disordered" evidence="1">
    <location>
        <begin position="89"/>
        <end position="122"/>
    </location>
</feature>
<accession>A0A6A7ANA9</accession>
<dbReference type="AlphaFoldDB" id="A0A6A7ANA9"/>
<protein>
    <submittedName>
        <fullName evidence="2">Uncharacterized protein</fullName>
    </submittedName>
</protein>
<organism evidence="2 3">
    <name type="scientific">Plenodomus tracheiphilus IPT5</name>
    <dbReference type="NCBI Taxonomy" id="1408161"/>
    <lineage>
        <taxon>Eukaryota</taxon>
        <taxon>Fungi</taxon>
        <taxon>Dikarya</taxon>
        <taxon>Ascomycota</taxon>
        <taxon>Pezizomycotina</taxon>
        <taxon>Dothideomycetes</taxon>
        <taxon>Pleosporomycetidae</taxon>
        <taxon>Pleosporales</taxon>
        <taxon>Pleosporineae</taxon>
        <taxon>Leptosphaeriaceae</taxon>
        <taxon>Plenodomus</taxon>
    </lineage>
</organism>
<gene>
    <name evidence="2" type="ORF">T440DRAFT_473155</name>
</gene>
<sequence>MALPDKASAEEARREAGFSVVQWGRYINITAEEAAKLRGSDPNITWKDVGKDWRKQILENVNTQLGKEKIPPVSPDLLKWRMRKALDNRKYEAKKSAGKSAPSSAATRPPEETRSYDPVRDV</sequence>
<proteinExistence type="predicted"/>
<reference evidence="2" key="1">
    <citation type="submission" date="2020-01" db="EMBL/GenBank/DDBJ databases">
        <authorList>
            <consortium name="DOE Joint Genome Institute"/>
            <person name="Haridas S."/>
            <person name="Albert R."/>
            <person name="Binder M."/>
            <person name="Bloem J."/>
            <person name="Labutti K."/>
            <person name="Salamov A."/>
            <person name="Andreopoulos B."/>
            <person name="Baker S.E."/>
            <person name="Barry K."/>
            <person name="Bills G."/>
            <person name="Bluhm B.H."/>
            <person name="Cannon C."/>
            <person name="Castanera R."/>
            <person name="Culley D.E."/>
            <person name="Daum C."/>
            <person name="Ezra D."/>
            <person name="Gonzalez J.B."/>
            <person name="Henrissat B."/>
            <person name="Kuo A."/>
            <person name="Liang C."/>
            <person name="Lipzen A."/>
            <person name="Lutzoni F."/>
            <person name="Magnuson J."/>
            <person name="Mondo S."/>
            <person name="Nolan M."/>
            <person name="Ohm R."/>
            <person name="Pangilinan J."/>
            <person name="Park H.-J."/>
            <person name="Ramirez L."/>
            <person name="Alfaro M."/>
            <person name="Sun H."/>
            <person name="Tritt A."/>
            <person name="Yoshinaga Y."/>
            <person name="Zwiers L.-H."/>
            <person name="Turgeon B.G."/>
            <person name="Goodwin S.B."/>
            <person name="Spatafora J.W."/>
            <person name="Crous P.W."/>
            <person name="Grigoriev I.V."/>
        </authorList>
    </citation>
    <scope>NUCLEOTIDE SEQUENCE</scope>
    <source>
        <strain evidence="2">IPT5</strain>
    </source>
</reference>
<keyword evidence="3" id="KW-1185">Reference proteome</keyword>
<evidence type="ECO:0000256" key="1">
    <source>
        <dbReference type="SAM" id="MobiDB-lite"/>
    </source>
</evidence>
<evidence type="ECO:0000313" key="3">
    <source>
        <dbReference type="Proteomes" id="UP000799423"/>
    </source>
</evidence>
<name>A0A6A7ANA9_9PLEO</name>